<feature type="signal peptide" evidence="7">
    <location>
        <begin position="1"/>
        <end position="19"/>
    </location>
</feature>
<reference evidence="9 10" key="1">
    <citation type="submission" date="2023-06" db="EMBL/GenBank/DDBJ databases">
        <title>Pelomonas sp. PFR6 16S ribosomal RNA gene Genome sequencing and assembly.</title>
        <authorList>
            <person name="Woo H."/>
        </authorList>
    </citation>
    <scope>NUCLEOTIDE SEQUENCE [LARGE SCALE GENOMIC DNA]</scope>
    <source>
        <strain evidence="9 10">PFR6</strain>
    </source>
</reference>
<evidence type="ECO:0000256" key="4">
    <source>
        <dbReference type="ARBA" id="ARBA00022982"/>
    </source>
</evidence>
<keyword evidence="10" id="KW-1185">Reference proteome</keyword>
<dbReference type="InterPro" id="IPR002324">
    <property type="entry name" value="Cyt_c_ID"/>
</dbReference>
<keyword evidence="3 6" id="KW-0479">Metal-binding</keyword>
<evidence type="ECO:0000256" key="6">
    <source>
        <dbReference type="PROSITE-ProRule" id="PRU00433"/>
    </source>
</evidence>
<evidence type="ECO:0000256" key="5">
    <source>
        <dbReference type="ARBA" id="ARBA00023004"/>
    </source>
</evidence>
<dbReference type="RefSeq" id="WP_290360749.1">
    <property type="nucleotide sequence ID" value="NZ_JAUHHC010000005.1"/>
</dbReference>
<dbReference type="PROSITE" id="PS51257">
    <property type="entry name" value="PROKAR_LIPOPROTEIN"/>
    <property type="match status" value="1"/>
</dbReference>
<sequence length="111" mass="11895">MSKLFRSQALFIVSALACAAPSWAVDASAAQALARKSDCLKCHAVDKAKTGPSFKDVAAKYKGQADAEQKIVTHLTTGPKVKIDGKEETHPNLKSASEAEIKNVAQWILSR</sequence>
<dbReference type="EMBL" id="JAUHHC010000005">
    <property type="protein sequence ID" value="MDN3922446.1"/>
    <property type="molecule type" value="Genomic_DNA"/>
</dbReference>
<dbReference type="PRINTS" id="PR00606">
    <property type="entry name" value="CYTCHROMECID"/>
</dbReference>
<keyword evidence="2 6" id="KW-0349">Heme</keyword>
<feature type="chain" id="PRO_5045211335" evidence="7">
    <location>
        <begin position="20"/>
        <end position="111"/>
    </location>
</feature>
<comment type="caution">
    <text evidence="9">The sequence shown here is derived from an EMBL/GenBank/DDBJ whole genome shotgun (WGS) entry which is preliminary data.</text>
</comment>
<evidence type="ECO:0000256" key="7">
    <source>
        <dbReference type="SAM" id="SignalP"/>
    </source>
</evidence>
<dbReference type="Gene3D" id="1.10.760.10">
    <property type="entry name" value="Cytochrome c-like domain"/>
    <property type="match status" value="1"/>
</dbReference>
<accession>A0ABT8DWG2</accession>
<dbReference type="Proteomes" id="UP001228044">
    <property type="component" value="Unassembled WGS sequence"/>
</dbReference>
<keyword evidence="7" id="KW-0732">Signal</keyword>
<feature type="domain" description="Cytochrome c" evidence="8">
    <location>
        <begin position="25"/>
        <end position="111"/>
    </location>
</feature>
<evidence type="ECO:0000256" key="3">
    <source>
        <dbReference type="ARBA" id="ARBA00022723"/>
    </source>
</evidence>
<keyword evidence="1" id="KW-0813">Transport</keyword>
<protein>
    <submittedName>
        <fullName evidence="9">C-type cytochrome</fullName>
    </submittedName>
</protein>
<dbReference type="Pfam" id="PF00034">
    <property type="entry name" value="Cytochrom_C"/>
    <property type="match status" value="1"/>
</dbReference>
<evidence type="ECO:0000256" key="1">
    <source>
        <dbReference type="ARBA" id="ARBA00022448"/>
    </source>
</evidence>
<organism evidence="9 10">
    <name type="scientific">Roseateles violae</name>
    <dbReference type="NCBI Taxonomy" id="3058042"/>
    <lineage>
        <taxon>Bacteria</taxon>
        <taxon>Pseudomonadati</taxon>
        <taxon>Pseudomonadota</taxon>
        <taxon>Betaproteobacteria</taxon>
        <taxon>Burkholderiales</taxon>
        <taxon>Sphaerotilaceae</taxon>
        <taxon>Roseateles</taxon>
    </lineage>
</organism>
<keyword evidence="5 6" id="KW-0408">Iron</keyword>
<gene>
    <name evidence="9" type="ORF">QWJ38_19315</name>
</gene>
<evidence type="ECO:0000313" key="10">
    <source>
        <dbReference type="Proteomes" id="UP001228044"/>
    </source>
</evidence>
<keyword evidence="4" id="KW-0249">Electron transport</keyword>
<dbReference type="SUPFAM" id="SSF46626">
    <property type="entry name" value="Cytochrome c"/>
    <property type="match status" value="1"/>
</dbReference>
<dbReference type="PROSITE" id="PS51007">
    <property type="entry name" value="CYTC"/>
    <property type="match status" value="1"/>
</dbReference>
<name>A0ABT8DWG2_9BURK</name>
<evidence type="ECO:0000313" key="9">
    <source>
        <dbReference type="EMBL" id="MDN3922446.1"/>
    </source>
</evidence>
<evidence type="ECO:0000259" key="8">
    <source>
        <dbReference type="PROSITE" id="PS51007"/>
    </source>
</evidence>
<dbReference type="InterPro" id="IPR009056">
    <property type="entry name" value="Cyt_c-like_dom"/>
</dbReference>
<proteinExistence type="predicted"/>
<dbReference type="InterPro" id="IPR036909">
    <property type="entry name" value="Cyt_c-like_dom_sf"/>
</dbReference>
<evidence type="ECO:0000256" key="2">
    <source>
        <dbReference type="ARBA" id="ARBA00022617"/>
    </source>
</evidence>